<protein>
    <recommendedName>
        <fullName evidence="4">HEAT repeat domain-containing protein</fullName>
    </recommendedName>
</protein>
<sequence>MEDGIIDTRRARWVVSWALEQLTSGDLDRRITGRVLGGLGVALRRCEDPVLAEQVLTTELLPLLEEWGPCATDRRYTTRRCGRCIHNAGTCRFVEVARHAVEAFLFDTSGPTRQVRTAGADRFLPGFEPGHGRRGRPPEGLYQRLRRAGYLDAAGHGAALVAAHRRDYGHREWALAILRKVWDDGCRTPRLAELLASMTVNDATPHQRRNRQHLHQAIAVLDAALLENPAVLGRYGHRLHHRRNWLTARLNSPVRPRARGIRNTRPPASTKLGAAPPAVARP</sequence>
<dbReference type="Proteomes" id="UP001240447">
    <property type="component" value="Unassembled WGS sequence"/>
</dbReference>
<keyword evidence="3" id="KW-1185">Reference proteome</keyword>
<accession>A0ABT9NS88</accession>
<comment type="caution">
    <text evidence="2">The sequence shown here is derived from an EMBL/GenBank/DDBJ whole genome shotgun (WGS) entry which is preliminary data.</text>
</comment>
<evidence type="ECO:0000313" key="2">
    <source>
        <dbReference type="EMBL" id="MDP9823279.1"/>
    </source>
</evidence>
<reference evidence="2 3" key="1">
    <citation type="submission" date="2023-07" db="EMBL/GenBank/DDBJ databases">
        <title>Sequencing the genomes of 1000 actinobacteria strains.</title>
        <authorList>
            <person name="Klenk H.-P."/>
        </authorList>
    </citation>
    <scope>NUCLEOTIDE SEQUENCE [LARGE SCALE GENOMIC DNA]</scope>
    <source>
        <strain evidence="2 3">GD13</strain>
    </source>
</reference>
<gene>
    <name evidence="2" type="ORF">J2S59_003088</name>
</gene>
<proteinExistence type="predicted"/>
<dbReference type="RefSeq" id="WP_306825470.1">
    <property type="nucleotide sequence ID" value="NZ_JAUSQM010000001.1"/>
</dbReference>
<name>A0ABT9NS88_9ACTN</name>
<organism evidence="2 3">
    <name type="scientific">Nocardioides massiliensis</name>
    <dbReference type="NCBI Taxonomy" id="1325935"/>
    <lineage>
        <taxon>Bacteria</taxon>
        <taxon>Bacillati</taxon>
        <taxon>Actinomycetota</taxon>
        <taxon>Actinomycetes</taxon>
        <taxon>Propionibacteriales</taxon>
        <taxon>Nocardioidaceae</taxon>
        <taxon>Nocardioides</taxon>
    </lineage>
</organism>
<evidence type="ECO:0008006" key="4">
    <source>
        <dbReference type="Google" id="ProtNLM"/>
    </source>
</evidence>
<evidence type="ECO:0000313" key="3">
    <source>
        <dbReference type="Proteomes" id="UP001240447"/>
    </source>
</evidence>
<dbReference type="EMBL" id="JAUSQM010000001">
    <property type="protein sequence ID" value="MDP9823279.1"/>
    <property type="molecule type" value="Genomic_DNA"/>
</dbReference>
<evidence type="ECO:0000256" key="1">
    <source>
        <dbReference type="SAM" id="MobiDB-lite"/>
    </source>
</evidence>
<feature type="region of interest" description="Disordered" evidence="1">
    <location>
        <begin position="256"/>
        <end position="282"/>
    </location>
</feature>